<dbReference type="RefSeq" id="WP_040039956.1">
    <property type="nucleotide sequence ID" value="NZ_JWJG01000028.1"/>
</dbReference>
<protein>
    <submittedName>
        <fullName evidence="3">Alpha/beta hydrolase</fullName>
    </submittedName>
</protein>
<evidence type="ECO:0000313" key="4">
    <source>
        <dbReference type="Proteomes" id="UP000031572"/>
    </source>
</evidence>
<dbReference type="InterPro" id="IPR000639">
    <property type="entry name" value="Epox_hydrolase-like"/>
</dbReference>
<evidence type="ECO:0000256" key="1">
    <source>
        <dbReference type="SAM" id="SignalP"/>
    </source>
</evidence>
<keyword evidence="1" id="KW-0732">Signal</keyword>
<dbReference type="EMBL" id="JWJG01000028">
    <property type="protein sequence ID" value="KIF81133.1"/>
    <property type="molecule type" value="Genomic_DNA"/>
</dbReference>
<feature type="signal peptide" evidence="1">
    <location>
        <begin position="1"/>
        <end position="22"/>
    </location>
</feature>
<dbReference type="OrthoDB" id="9773293at2"/>
<name>A0A0C1Y232_9BURK</name>
<dbReference type="Proteomes" id="UP000031572">
    <property type="component" value="Unassembled WGS sequence"/>
</dbReference>
<keyword evidence="4" id="KW-1185">Reference proteome</keyword>
<dbReference type="PROSITE" id="PS51257">
    <property type="entry name" value="PROKAR_LIPOPROTEIN"/>
    <property type="match status" value="1"/>
</dbReference>
<feature type="domain" description="AB hydrolase-1" evidence="2">
    <location>
        <begin position="65"/>
        <end position="293"/>
    </location>
</feature>
<dbReference type="Pfam" id="PF00561">
    <property type="entry name" value="Abhydrolase_1"/>
    <property type="match status" value="1"/>
</dbReference>
<dbReference type="PRINTS" id="PR00111">
    <property type="entry name" value="ABHYDROLASE"/>
</dbReference>
<keyword evidence="3" id="KW-0378">Hydrolase</keyword>
<accession>A0A0C1Y232</accession>
<sequence>MTLHQRLIFPFLLALLFLAGCAGQAPTLTNFAINMDRKKANLERHEIDLPDGLHYAYLAGGKGEVLMLLHGFGGNKDNFTRVAGGLTKDYRVIIPDHVGFGESTHLPDGDYTPAAQAKRLHAFAQALNIKDVHLGGNSMGGQIAMAYAELYRDEVKSLWLLDPSGIWEAPKSEFAEIYLKTGKNPLIVRNEDEFANVVKFVMSDPPFAPRPVLNTMAQERIKNADLEEKIFQQIVNDPSMETRIKDLPIPTLIVWGTEDRVIHPGTADILHKLLPNSKVIMLEDTGHMPMLEQPGTTAWDYVRFRKNYVAKLPAPSPQAAK</sequence>
<dbReference type="InterPro" id="IPR050266">
    <property type="entry name" value="AB_hydrolase_sf"/>
</dbReference>
<dbReference type="GO" id="GO:0016020">
    <property type="term" value="C:membrane"/>
    <property type="evidence" value="ECO:0007669"/>
    <property type="project" value="TreeGrafter"/>
</dbReference>
<feature type="chain" id="PRO_5002156096" evidence="1">
    <location>
        <begin position="23"/>
        <end position="321"/>
    </location>
</feature>
<evidence type="ECO:0000313" key="3">
    <source>
        <dbReference type="EMBL" id="KIF81133.1"/>
    </source>
</evidence>
<dbReference type="PRINTS" id="PR00412">
    <property type="entry name" value="EPOXHYDRLASE"/>
</dbReference>
<dbReference type="Gene3D" id="3.40.50.1820">
    <property type="entry name" value="alpha/beta hydrolase"/>
    <property type="match status" value="1"/>
</dbReference>
<dbReference type="AlphaFoldDB" id="A0A0C1Y232"/>
<dbReference type="STRING" id="709839.TSA66_10450"/>
<dbReference type="InterPro" id="IPR000073">
    <property type="entry name" value="AB_hydrolase_1"/>
</dbReference>
<reference evidence="3 4" key="1">
    <citation type="submission" date="2014-12" db="EMBL/GenBank/DDBJ databases">
        <title>Denitrispirillum autotrophicum gen. nov., sp. nov., Denitrifying, Facultatively Autotrophic Bacteria Isolated from Rice Paddy Soil.</title>
        <authorList>
            <person name="Ishii S."/>
            <person name="Ashida N."/>
            <person name="Ohno H."/>
            <person name="Otsuka S."/>
            <person name="Yokota A."/>
            <person name="Senoo K."/>
        </authorList>
    </citation>
    <scope>NUCLEOTIDE SEQUENCE [LARGE SCALE GENOMIC DNA]</scope>
    <source>
        <strain evidence="3 4">TSA66</strain>
    </source>
</reference>
<dbReference type="InterPro" id="IPR029058">
    <property type="entry name" value="AB_hydrolase_fold"/>
</dbReference>
<organism evidence="3 4">
    <name type="scientific">Noviherbaspirillum autotrophicum</name>
    <dbReference type="NCBI Taxonomy" id="709839"/>
    <lineage>
        <taxon>Bacteria</taxon>
        <taxon>Pseudomonadati</taxon>
        <taxon>Pseudomonadota</taxon>
        <taxon>Betaproteobacteria</taxon>
        <taxon>Burkholderiales</taxon>
        <taxon>Oxalobacteraceae</taxon>
        <taxon>Noviherbaspirillum</taxon>
    </lineage>
</organism>
<dbReference type="GO" id="GO:0016787">
    <property type="term" value="F:hydrolase activity"/>
    <property type="evidence" value="ECO:0007669"/>
    <property type="project" value="UniProtKB-KW"/>
</dbReference>
<dbReference type="PANTHER" id="PTHR43798">
    <property type="entry name" value="MONOACYLGLYCEROL LIPASE"/>
    <property type="match status" value="1"/>
</dbReference>
<proteinExistence type="predicted"/>
<evidence type="ECO:0000259" key="2">
    <source>
        <dbReference type="Pfam" id="PF00561"/>
    </source>
</evidence>
<gene>
    <name evidence="3" type="ORF">TSA66_10450</name>
</gene>
<dbReference type="SUPFAM" id="SSF53474">
    <property type="entry name" value="alpha/beta-Hydrolases"/>
    <property type="match status" value="1"/>
</dbReference>
<dbReference type="PANTHER" id="PTHR43798:SF33">
    <property type="entry name" value="HYDROLASE, PUTATIVE (AFU_ORTHOLOGUE AFUA_2G14860)-RELATED"/>
    <property type="match status" value="1"/>
</dbReference>
<comment type="caution">
    <text evidence="3">The sequence shown here is derived from an EMBL/GenBank/DDBJ whole genome shotgun (WGS) entry which is preliminary data.</text>
</comment>